<dbReference type="EMBL" id="CM056744">
    <property type="protein sequence ID" value="KAJ8666640.1"/>
    <property type="molecule type" value="Genomic_DNA"/>
</dbReference>
<organism evidence="1 2">
    <name type="scientific">Eretmocerus hayati</name>
    <dbReference type="NCBI Taxonomy" id="131215"/>
    <lineage>
        <taxon>Eukaryota</taxon>
        <taxon>Metazoa</taxon>
        <taxon>Ecdysozoa</taxon>
        <taxon>Arthropoda</taxon>
        <taxon>Hexapoda</taxon>
        <taxon>Insecta</taxon>
        <taxon>Pterygota</taxon>
        <taxon>Neoptera</taxon>
        <taxon>Endopterygota</taxon>
        <taxon>Hymenoptera</taxon>
        <taxon>Apocrita</taxon>
        <taxon>Proctotrupomorpha</taxon>
        <taxon>Chalcidoidea</taxon>
        <taxon>Aphelinidae</taxon>
        <taxon>Aphelininae</taxon>
        <taxon>Eretmocerus</taxon>
    </lineage>
</organism>
<keyword evidence="2" id="KW-1185">Reference proteome</keyword>
<dbReference type="Proteomes" id="UP001239111">
    <property type="component" value="Chromosome 4"/>
</dbReference>
<sequence>MKHMMKTVRIHLGLGIKKDFDVYVKVSLRQCDTLLLRGLIHFVWLPHEIINRFVVETKDMHDWEGQEPRMEVESERVELVKDLFKHILKKGSVSMSETYSRMMILNTMLSRVIKDVKKRSEFKEWKPIPRQRSSASVEV</sequence>
<evidence type="ECO:0000313" key="2">
    <source>
        <dbReference type="Proteomes" id="UP001239111"/>
    </source>
</evidence>
<comment type="caution">
    <text evidence="1">The sequence shown here is derived from an EMBL/GenBank/DDBJ whole genome shotgun (WGS) entry which is preliminary data.</text>
</comment>
<gene>
    <name evidence="1" type="ORF">QAD02_008302</name>
</gene>
<proteinExistence type="predicted"/>
<evidence type="ECO:0000313" key="1">
    <source>
        <dbReference type="EMBL" id="KAJ8666640.1"/>
    </source>
</evidence>
<reference evidence="1" key="1">
    <citation type="submission" date="2023-04" db="EMBL/GenBank/DDBJ databases">
        <title>A chromosome-level genome assembly of the parasitoid wasp Eretmocerus hayati.</title>
        <authorList>
            <person name="Zhong Y."/>
            <person name="Liu S."/>
            <person name="Liu Y."/>
        </authorList>
    </citation>
    <scope>NUCLEOTIDE SEQUENCE</scope>
    <source>
        <strain evidence="1">ZJU_SS_LIU_2023</strain>
    </source>
</reference>
<name>A0ACC2N618_9HYME</name>
<protein>
    <submittedName>
        <fullName evidence="1">Uncharacterized protein</fullName>
    </submittedName>
</protein>
<accession>A0ACC2N618</accession>